<sequence>MFVAGFSRERNGWCVFRLIDDLAMTYHAGPFSERAAAESEAKRINDMTPNVK</sequence>
<organism evidence="1">
    <name type="scientific">Accumulibacter regalis</name>
    <dbReference type="NCBI Taxonomy" id="522306"/>
    <lineage>
        <taxon>Bacteria</taxon>
        <taxon>Pseudomonadati</taxon>
        <taxon>Pseudomonadota</taxon>
        <taxon>Betaproteobacteria</taxon>
        <taxon>Candidatus Accumulibacter</taxon>
    </lineage>
</organism>
<reference evidence="1" key="1">
    <citation type="submission" date="2009-08" db="EMBL/GenBank/DDBJ databases">
        <authorList>
            <consortium name="US DOE Joint Genome Institute"/>
            <person name="Lucas S."/>
            <person name="Copeland A."/>
            <person name="Lapidus A."/>
            <person name="Glavina del Rio T."/>
            <person name="Dalin E."/>
            <person name="Tice H."/>
            <person name="Bruce D."/>
            <person name="Barry K."/>
            <person name="Pitluck S."/>
            <person name="Lowry S."/>
            <person name="Larimer F."/>
            <person name="Land M."/>
            <person name="Hauser L."/>
            <person name="Kyrpides N."/>
            <person name="Ivanova N."/>
            <person name="McMahon K.D."/>
            <person name="Hugenholtz P."/>
        </authorList>
    </citation>
    <scope>NUCLEOTIDE SEQUENCE</scope>
    <source>
        <strain evidence="1">UW-1</strain>
    </source>
</reference>
<gene>
    <name evidence="1" type="ordered locus">CAP2UW1_3549</name>
</gene>
<evidence type="ECO:0000313" key="1">
    <source>
        <dbReference type="EMBL" id="ACV36806.1"/>
    </source>
</evidence>
<name>C7RJW5_ACCRE</name>
<proteinExistence type="predicted"/>
<reference evidence="1" key="2">
    <citation type="submission" date="2009-09" db="EMBL/GenBank/DDBJ databases">
        <title>Complete sequence of chromosome of Candidatus Accumulibacter phosphatis clade IIA str. UW-1.</title>
        <authorList>
            <consortium name="US DOE Joint Genome Institute"/>
            <person name="Martin H.G."/>
            <person name="Ivanova N."/>
            <person name="Kunin V."/>
            <person name="Warnecke F."/>
            <person name="Barry K."/>
            <person name="He S."/>
            <person name="Salamov A."/>
            <person name="Szeto E."/>
            <person name="Dalin E."/>
            <person name="Pangilinan J.L."/>
            <person name="Lapidus A."/>
            <person name="Lowry S."/>
            <person name="Kyrpides N.C."/>
            <person name="McMahon K.D."/>
            <person name="Hugenholtz P."/>
        </authorList>
    </citation>
    <scope>NUCLEOTIDE SEQUENCE [LARGE SCALE GENOMIC DNA]</scope>
    <source>
        <strain evidence="1">UW-1</strain>
    </source>
</reference>
<dbReference type="STRING" id="522306.CAP2UW1_3549"/>
<dbReference type="HOGENOM" id="CLU_3075614_0_0_4"/>
<dbReference type="AlphaFoldDB" id="C7RJW5"/>
<accession>C7RJW5</accession>
<dbReference type="KEGG" id="app:CAP2UW1_3549"/>
<protein>
    <submittedName>
        <fullName evidence="1">Uncharacterized protein</fullName>
    </submittedName>
</protein>
<dbReference type="EMBL" id="CP001715">
    <property type="protein sequence ID" value="ACV36806.1"/>
    <property type="molecule type" value="Genomic_DNA"/>
</dbReference>